<evidence type="ECO:0000313" key="9">
    <source>
        <dbReference type="Proteomes" id="UP000516437"/>
    </source>
</evidence>
<dbReference type="GO" id="GO:0016491">
    <property type="term" value="F:oxidoreductase activity"/>
    <property type="evidence" value="ECO:0007669"/>
    <property type="project" value="InterPro"/>
</dbReference>
<evidence type="ECO:0000256" key="1">
    <source>
        <dbReference type="ARBA" id="ARBA00001917"/>
    </source>
</evidence>
<comment type="similarity">
    <text evidence="2">Belongs to the NADH:flavin oxidoreductase/NADH oxidase family.</text>
</comment>
<keyword evidence="4" id="KW-0288">FMN</keyword>
<reference evidence="8" key="1">
    <citation type="submission" date="2018-07" db="EMBL/GenBank/DDBJ databases">
        <authorList>
            <person name="Gao Z.-S."/>
            <person name="Jia H.-M."/>
            <person name="Jia H.-J."/>
            <person name="Cai Q.-L."/>
            <person name="Wang Y."/>
            <person name="Zhao H.-B."/>
        </authorList>
    </citation>
    <scope>NUCLEOTIDE SEQUENCE</scope>
    <source>
        <tissue evidence="8">Leaves</tissue>
    </source>
</reference>
<organism evidence="8 9">
    <name type="scientific">Morella rubra</name>
    <name type="common">Chinese bayberry</name>
    <dbReference type="NCBI Taxonomy" id="262757"/>
    <lineage>
        <taxon>Eukaryota</taxon>
        <taxon>Viridiplantae</taxon>
        <taxon>Streptophyta</taxon>
        <taxon>Embryophyta</taxon>
        <taxon>Tracheophyta</taxon>
        <taxon>Spermatophyta</taxon>
        <taxon>Magnoliopsida</taxon>
        <taxon>eudicotyledons</taxon>
        <taxon>Gunneridae</taxon>
        <taxon>Pentapetalae</taxon>
        <taxon>rosids</taxon>
        <taxon>fabids</taxon>
        <taxon>Fagales</taxon>
        <taxon>Myricaceae</taxon>
        <taxon>Morella</taxon>
    </lineage>
</organism>
<dbReference type="SUPFAM" id="SSF51395">
    <property type="entry name" value="FMN-linked oxidoreductases"/>
    <property type="match status" value="1"/>
</dbReference>
<dbReference type="Proteomes" id="UP000516437">
    <property type="component" value="Chromosome 6"/>
</dbReference>
<dbReference type="InterPro" id="IPR045247">
    <property type="entry name" value="Oye-like"/>
</dbReference>
<keyword evidence="3" id="KW-0285">Flavoprotein</keyword>
<reference evidence="8 9" key="2">
    <citation type="journal article" date="2019" name="Plant Biotechnol. J.">
        <title>The red bayberry genome and genetic basis of sex determination.</title>
        <authorList>
            <person name="Jia H.M."/>
            <person name="Jia H.J."/>
            <person name="Cai Q.L."/>
            <person name="Wang Y."/>
            <person name="Zhao H.B."/>
            <person name="Yang W.F."/>
            <person name="Wang G.Y."/>
            <person name="Li Y.H."/>
            <person name="Zhan D.L."/>
            <person name="Shen Y.T."/>
            <person name="Niu Q.F."/>
            <person name="Chang L."/>
            <person name="Qiu J."/>
            <person name="Zhao L."/>
            <person name="Xie H.B."/>
            <person name="Fu W.Y."/>
            <person name="Jin J."/>
            <person name="Li X.W."/>
            <person name="Jiao Y."/>
            <person name="Zhou C.C."/>
            <person name="Tu T."/>
            <person name="Chai C.Y."/>
            <person name="Gao J.L."/>
            <person name="Fan L.J."/>
            <person name="van de Weg E."/>
            <person name="Wang J.Y."/>
            <person name="Gao Z.S."/>
        </authorList>
    </citation>
    <scope>NUCLEOTIDE SEQUENCE [LARGE SCALE GENOMIC DNA]</scope>
    <source>
        <tissue evidence="8">Leaves</tissue>
    </source>
</reference>
<dbReference type="GO" id="GO:0010181">
    <property type="term" value="F:FMN binding"/>
    <property type="evidence" value="ECO:0007669"/>
    <property type="project" value="InterPro"/>
</dbReference>
<feature type="domain" description="NADH:flavin oxidoreductase/NADH oxidase N-terminal" evidence="6">
    <location>
        <begin position="13"/>
        <end position="69"/>
    </location>
</feature>
<evidence type="ECO:0000256" key="5">
    <source>
        <dbReference type="ARBA" id="ARBA00022857"/>
    </source>
</evidence>
<dbReference type="Pfam" id="PF00724">
    <property type="entry name" value="Oxidored_FMN"/>
    <property type="match status" value="1"/>
</dbReference>
<keyword evidence="5" id="KW-0521">NADP</keyword>
<comment type="caution">
    <text evidence="8">The sequence shown here is derived from an EMBL/GenBank/DDBJ whole genome shotgun (WGS) entry which is preliminary data.</text>
</comment>
<dbReference type="EMBL" id="RXIC02000024">
    <property type="protein sequence ID" value="KAB1210916.1"/>
    <property type="molecule type" value="Genomic_DNA"/>
</dbReference>
<keyword evidence="9" id="KW-1185">Reference proteome</keyword>
<dbReference type="EMBL" id="RXIC02000024">
    <property type="protein sequence ID" value="KAB1210903.1"/>
    <property type="molecule type" value="Genomic_DNA"/>
</dbReference>
<dbReference type="AlphaFoldDB" id="A0A6A1VFG7"/>
<comment type="cofactor">
    <cofactor evidence="1">
        <name>FMN</name>
        <dbReference type="ChEBI" id="CHEBI:58210"/>
    </cofactor>
</comment>
<dbReference type="OrthoDB" id="1663137at2759"/>
<reference evidence="8" key="3">
    <citation type="submission" date="2019-09" db="EMBL/GenBank/DDBJ databases">
        <authorList>
            <person name="Gao Z."/>
        </authorList>
    </citation>
    <scope>NUCLEOTIDE SEQUENCE</scope>
    <source>
        <tissue evidence="8">Leaves</tissue>
    </source>
</reference>
<dbReference type="PANTHER" id="PTHR22893:SF91">
    <property type="entry name" value="NADPH DEHYDROGENASE 2-RELATED"/>
    <property type="match status" value="1"/>
</dbReference>
<proteinExistence type="inferred from homology"/>
<evidence type="ECO:0000256" key="4">
    <source>
        <dbReference type="ARBA" id="ARBA00022643"/>
    </source>
</evidence>
<name>A0A6A1VFG7_9ROSI</name>
<evidence type="ECO:0000256" key="2">
    <source>
        <dbReference type="ARBA" id="ARBA00005979"/>
    </source>
</evidence>
<dbReference type="PANTHER" id="PTHR22893">
    <property type="entry name" value="NADH OXIDOREDUCTASE-RELATED"/>
    <property type="match status" value="1"/>
</dbReference>
<dbReference type="InterPro" id="IPR013785">
    <property type="entry name" value="Aldolase_TIM"/>
</dbReference>
<protein>
    <submittedName>
        <fullName evidence="8">12-oxophytodienoate reductase 1</fullName>
    </submittedName>
</protein>
<sequence>MKAAFWEKFECPNSLLPIRKAFRGTFLLAGGYNREDGNNAIAENHADLVAYGRFFLANLDLPKRFKLNATLNKYNRDTFYTPDPVVGYTDYPFLEETA</sequence>
<evidence type="ECO:0000313" key="8">
    <source>
        <dbReference type="EMBL" id="KAB1210916.1"/>
    </source>
</evidence>
<evidence type="ECO:0000259" key="6">
    <source>
        <dbReference type="Pfam" id="PF00724"/>
    </source>
</evidence>
<gene>
    <name evidence="8" type="ORF">CJ030_MR6G019693</name>
    <name evidence="7" type="ORF">CJ030_MR6G019706</name>
</gene>
<evidence type="ECO:0000256" key="3">
    <source>
        <dbReference type="ARBA" id="ARBA00022630"/>
    </source>
</evidence>
<dbReference type="Gene3D" id="3.20.20.70">
    <property type="entry name" value="Aldolase class I"/>
    <property type="match status" value="1"/>
</dbReference>
<evidence type="ECO:0000313" key="7">
    <source>
        <dbReference type="EMBL" id="KAB1210903.1"/>
    </source>
</evidence>
<dbReference type="InterPro" id="IPR001155">
    <property type="entry name" value="OxRdtase_FMN_N"/>
</dbReference>
<accession>A0A6A1VFG7</accession>